<dbReference type="Proteomes" id="UP000294489">
    <property type="component" value="Unassembled WGS sequence"/>
</dbReference>
<evidence type="ECO:0000313" key="1">
    <source>
        <dbReference type="EMBL" id="TDX26773.1"/>
    </source>
</evidence>
<dbReference type="OrthoDB" id="6174143at2"/>
<reference evidence="1 2" key="1">
    <citation type="submission" date="2019-03" db="EMBL/GenBank/DDBJ databases">
        <title>Freshwater and sediment microbial communities from various areas in North America, analyzing microbe dynamics in response to fracking.</title>
        <authorList>
            <person name="Lamendella R."/>
        </authorList>
    </citation>
    <scope>NUCLEOTIDE SEQUENCE [LARGE SCALE GENOMIC DNA]</scope>
    <source>
        <strain evidence="1 2">6_TX</strain>
    </source>
</reference>
<dbReference type="RefSeq" id="WP_134019314.1">
    <property type="nucleotide sequence ID" value="NZ_SOEC01000015.1"/>
</dbReference>
<gene>
    <name evidence="1" type="ORF">DFO67_11538</name>
</gene>
<dbReference type="EMBL" id="SOEC01000015">
    <property type="protein sequence ID" value="TDX26773.1"/>
    <property type="molecule type" value="Genomic_DNA"/>
</dbReference>
<proteinExistence type="predicted"/>
<sequence>MSHRNNSPATRSDHPHYAWLAKELADAEAKGDQDVVLLLRSGLGFALACNEAWHRALAFRQGQLLGLEFQDAKQQRFAVILEDASEPGRYRAQYFDANGISGHATRDSAEEVLEELVRDGYRELAPGAMQRLSQTRDWSLGTLMANLIAQVNAGRMTYRAMQDEMAKAATTLF</sequence>
<comment type="caution">
    <text evidence="1">The sequence shown here is derived from an EMBL/GenBank/DDBJ whole genome shotgun (WGS) entry which is preliminary data.</text>
</comment>
<organism evidence="1 2">
    <name type="scientific">Modicisalibacter xianhensis</name>
    <dbReference type="NCBI Taxonomy" id="442341"/>
    <lineage>
        <taxon>Bacteria</taxon>
        <taxon>Pseudomonadati</taxon>
        <taxon>Pseudomonadota</taxon>
        <taxon>Gammaproteobacteria</taxon>
        <taxon>Oceanospirillales</taxon>
        <taxon>Halomonadaceae</taxon>
        <taxon>Modicisalibacter</taxon>
    </lineage>
</organism>
<name>A0A4V3GTJ4_9GAMM</name>
<dbReference type="AlphaFoldDB" id="A0A4V3GTJ4"/>
<evidence type="ECO:0000313" key="2">
    <source>
        <dbReference type="Proteomes" id="UP000294489"/>
    </source>
</evidence>
<protein>
    <submittedName>
        <fullName evidence="1">Uncharacterized protein</fullName>
    </submittedName>
</protein>
<accession>A0A4V3GTJ4</accession>